<evidence type="ECO:0000256" key="6">
    <source>
        <dbReference type="ARBA" id="ARBA00023128"/>
    </source>
</evidence>
<evidence type="ECO:0000256" key="3">
    <source>
        <dbReference type="ARBA" id="ARBA00004514"/>
    </source>
</evidence>
<accession>A0AAD9P1J9</accession>
<evidence type="ECO:0000256" key="4">
    <source>
        <dbReference type="ARBA" id="ARBA00022490"/>
    </source>
</evidence>
<dbReference type="PANTHER" id="PTHR10957">
    <property type="entry name" value="RAP1 GTPASE-GDP DISSOCIATION STIMULATOR 1"/>
    <property type="match status" value="1"/>
</dbReference>
<dbReference type="GO" id="GO:0005829">
    <property type="term" value="C:cytosol"/>
    <property type="evidence" value="ECO:0007669"/>
    <property type="project" value="UniProtKB-SubCell"/>
</dbReference>
<dbReference type="SMART" id="SM00185">
    <property type="entry name" value="ARM"/>
    <property type="match status" value="6"/>
</dbReference>
<evidence type="ECO:0000256" key="5">
    <source>
        <dbReference type="ARBA" id="ARBA00022824"/>
    </source>
</evidence>
<keyword evidence="6" id="KW-0496">Mitochondrion</keyword>
<dbReference type="GO" id="GO:0005085">
    <property type="term" value="F:guanyl-nucleotide exchange factor activity"/>
    <property type="evidence" value="ECO:0007669"/>
    <property type="project" value="InterPro"/>
</dbReference>
<dbReference type="EMBL" id="JAODUO010000207">
    <property type="protein sequence ID" value="KAK2186270.1"/>
    <property type="molecule type" value="Genomic_DNA"/>
</dbReference>
<dbReference type="InterPro" id="IPR000225">
    <property type="entry name" value="Armadillo"/>
</dbReference>
<dbReference type="GO" id="GO:0005739">
    <property type="term" value="C:mitochondrion"/>
    <property type="evidence" value="ECO:0007669"/>
    <property type="project" value="UniProtKB-SubCell"/>
</dbReference>
<name>A0AAD9P1J9_RIDPI</name>
<evidence type="ECO:0000256" key="1">
    <source>
        <dbReference type="ARBA" id="ARBA00004173"/>
    </source>
</evidence>
<dbReference type="InterPro" id="IPR011989">
    <property type="entry name" value="ARM-like"/>
</dbReference>
<comment type="caution">
    <text evidence="7">The sequence shown here is derived from an EMBL/GenBank/DDBJ whole genome shotgun (WGS) entry which is preliminary data.</text>
</comment>
<keyword evidence="8" id="KW-1185">Reference proteome</keyword>
<keyword evidence="4" id="KW-0963">Cytoplasm</keyword>
<proteinExistence type="predicted"/>
<dbReference type="Proteomes" id="UP001209878">
    <property type="component" value="Unassembled WGS sequence"/>
</dbReference>
<protein>
    <submittedName>
        <fullName evidence="7">Uncharacterized protein</fullName>
    </submittedName>
</protein>
<dbReference type="InterPro" id="IPR016024">
    <property type="entry name" value="ARM-type_fold"/>
</dbReference>
<evidence type="ECO:0000313" key="8">
    <source>
        <dbReference type="Proteomes" id="UP001209878"/>
    </source>
</evidence>
<dbReference type="GO" id="GO:0005783">
    <property type="term" value="C:endoplasmic reticulum"/>
    <property type="evidence" value="ECO:0007669"/>
    <property type="project" value="UniProtKB-SubCell"/>
</dbReference>
<dbReference type="AlphaFoldDB" id="A0AAD9P1J9"/>
<comment type="subcellular location">
    <subcellularLocation>
        <location evidence="3">Cytoplasm</location>
        <location evidence="3">Cytosol</location>
    </subcellularLocation>
    <subcellularLocation>
        <location evidence="2">Endoplasmic reticulum</location>
    </subcellularLocation>
    <subcellularLocation>
        <location evidence="1">Mitochondrion</location>
    </subcellularLocation>
</comment>
<organism evidence="7 8">
    <name type="scientific">Ridgeia piscesae</name>
    <name type="common">Tubeworm</name>
    <dbReference type="NCBI Taxonomy" id="27915"/>
    <lineage>
        <taxon>Eukaryota</taxon>
        <taxon>Metazoa</taxon>
        <taxon>Spiralia</taxon>
        <taxon>Lophotrochozoa</taxon>
        <taxon>Annelida</taxon>
        <taxon>Polychaeta</taxon>
        <taxon>Sedentaria</taxon>
        <taxon>Canalipalpata</taxon>
        <taxon>Sabellida</taxon>
        <taxon>Siboglinidae</taxon>
        <taxon>Ridgeia</taxon>
    </lineage>
</organism>
<dbReference type="Gene3D" id="1.25.10.10">
    <property type="entry name" value="Leucine-rich Repeat Variant"/>
    <property type="match status" value="3"/>
</dbReference>
<reference evidence="7" key="1">
    <citation type="journal article" date="2023" name="Mol. Biol. Evol.">
        <title>Third-Generation Sequencing Reveals the Adaptive Role of the Epigenome in Three Deep-Sea Polychaetes.</title>
        <authorList>
            <person name="Perez M."/>
            <person name="Aroh O."/>
            <person name="Sun Y."/>
            <person name="Lan Y."/>
            <person name="Juniper S.K."/>
            <person name="Young C.R."/>
            <person name="Angers B."/>
            <person name="Qian P.Y."/>
        </authorList>
    </citation>
    <scope>NUCLEOTIDE SEQUENCE</scope>
    <source>
        <strain evidence="7">R07B-5</strain>
    </source>
</reference>
<gene>
    <name evidence="7" type="ORF">NP493_207g02024</name>
</gene>
<evidence type="ECO:0000256" key="2">
    <source>
        <dbReference type="ARBA" id="ARBA00004240"/>
    </source>
</evidence>
<keyword evidence="5" id="KW-0256">Endoplasmic reticulum</keyword>
<dbReference type="SUPFAM" id="SSF48371">
    <property type="entry name" value="ARM repeat"/>
    <property type="match status" value="2"/>
</dbReference>
<sequence>MGEGLSMLFPHLPILHYPLPDEADQEKNVKLLLDGGITTTLLPLLAPPGDCAGKAAQVVAEITKTEDARGPSVQAGLVSPLLMLLKDDQRVQCQIQAGRALGNICYENDSGRHMVDSENGVEILLQLLRSQLDQSADGAARLRLVGCGFLLNLANTQGRDLSSCSVQRPIGLTAGDSASPTDTDSVRMITLKIKFDTNAKKESIQEKALNLGVLDILDDYLKKHSSDDGICQMVLLTIGCLSDSALGQEKLCTCDLPVTIVRLLGSGVSTELQEAALDLLANLAENDGVKVQLARSELKNGSLLSLLETTSKGTCESDENLQLEKLVADLVVLLLTGDESMELLYDEGKGVVFEQVLRWVQSPKEHLRSSGVLAIGNFARNGSHCKQLLFVARHCKQLLFAGSHSKQLLFVDSHCKQLLFADSHCKQLLFADSHCKKLLFADSQCSHCKQLLFVARYCKQLLFADSHCKQLLFADSHCKQLLFADSHCSHSKQLLFVDSHCKQLLFADSHCKQLLFADSHCKKLLFADSQCSHCKQLLFVARYCKQLLFADSHCKKLLFVDSHCKQLLFADSHYSHCKQLVKAGITEQLVATLQEQAGGGDMADNPALLHAVFSALRNLAIPAINKPVMLKCGLIDGVLPHLKVDLAAVQFKLLGTLRMIIDGQESAAVTLGTNESLLQQLMEWCKVEEHAGVKGEASRLVASLVKHSRSSTVMKNIVSHGGIVPLVNMATSEHVMMQNEALVAMTMISVSILDDAAAALVDSELVPILKTMLSSDKTQLEILCNTLTLARNVAVSNELKQKLVAAEVPAIVKNLQSHSEAKVQTVAKALSSVLDK</sequence>
<dbReference type="InterPro" id="IPR040144">
    <property type="entry name" value="RAP1GDS1"/>
</dbReference>
<evidence type="ECO:0000313" key="7">
    <source>
        <dbReference type="EMBL" id="KAK2186270.1"/>
    </source>
</evidence>